<organism evidence="2 3">
    <name type="scientific">Flavobacterium crassostreae</name>
    <dbReference type="NCBI Taxonomy" id="1763534"/>
    <lineage>
        <taxon>Bacteria</taxon>
        <taxon>Pseudomonadati</taxon>
        <taxon>Bacteroidota</taxon>
        <taxon>Flavobacteriia</taxon>
        <taxon>Flavobacteriales</taxon>
        <taxon>Flavobacteriaceae</taxon>
        <taxon>Flavobacterium</taxon>
    </lineage>
</organism>
<evidence type="ECO:0000256" key="1">
    <source>
        <dbReference type="SAM" id="SignalP"/>
    </source>
</evidence>
<evidence type="ECO:0000313" key="2">
    <source>
        <dbReference type="EMBL" id="OCB74532.1"/>
    </source>
</evidence>
<proteinExistence type="predicted"/>
<dbReference type="AlphaFoldDB" id="A0A1B9DXW8"/>
<dbReference type="STRING" id="1763534.GCA_001831475_00093"/>
<comment type="caution">
    <text evidence="2">The sequence shown here is derived from an EMBL/GenBank/DDBJ whole genome shotgun (WGS) entry which is preliminary data.</text>
</comment>
<dbReference type="RefSeq" id="WP_066336439.1">
    <property type="nucleotide sequence ID" value="NZ_CP017688.1"/>
</dbReference>
<dbReference type="NCBIfam" id="TIGR03523">
    <property type="entry name" value="GldN"/>
    <property type="match status" value="1"/>
</dbReference>
<name>A0A1B9DXW8_9FLAO</name>
<dbReference type="Proteomes" id="UP000093510">
    <property type="component" value="Unassembled WGS sequence"/>
</dbReference>
<dbReference type="Pfam" id="PF19841">
    <property type="entry name" value="GldN"/>
    <property type="match status" value="1"/>
</dbReference>
<keyword evidence="3" id="KW-1185">Reference proteome</keyword>
<protein>
    <submittedName>
        <fullName evidence="2">Gliding motility protein GldN</fullName>
    </submittedName>
</protein>
<dbReference type="OrthoDB" id="1141916at2"/>
<accession>A0A1B9DXW8</accession>
<reference evidence="2 3" key="1">
    <citation type="submission" date="2016-03" db="EMBL/GenBank/DDBJ databases">
        <authorList>
            <person name="Ploux O."/>
        </authorList>
    </citation>
    <scope>NUCLEOTIDE SEQUENCE [LARGE SCALE GENOMIC DNA]</scope>
    <source>
        <strain evidence="2 3">LPB0076</strain>
    </source>
</reference>
<dbReference type="EMBL" id="LVEP01000038">
    <property type="protein sequence ID" value="OCB74532.1"/>
    <property type="molecule type" value="Genomic_DNA"/>
</dbReference>
<feature type="signal peptide" evidence="1">
    <location>
        <begin position="1"/>
        <end position="21"/>
    </location>
</feature>
<dbReference type="InterPro" id="IPR019847">
    <property type="entry name" value="Gliding_motility_assoc_GldN"/>
</dbReference>
<feature type="chain" id="PRO_5008624896" evidence="1">
    <location>
        <begin position="22"/>
        <end position="297"/>
    </location>
</feature>
<gene>
    <name evidence="2" type="ORF">LPBF_11035</name>
</gene>
<evidence type="ECO:0000313" key="3">
    <source>
        <dbReference type="Proteomes" id="UP000093510"/>
    </source>
</evidence>
<sequence>MNLRNFLIVVFSVVGSLATSAQSNLLNAKTPDQIGLKTAAQLISDNDKPLAYGYVHDRDILMGKTTWEIIDLNEKINFPLYFPIDTANIGSDRRSLYDVLTKAMRSGELTEVYSDSYFNTKKSYKDIQSSLSRIDTTDAGREQMNAGMGSVSPEYILRSDLTAQDVSEYKIKGYWYFDKRQSELKYRLLGICPVTPDVYTMNSEVKDYIELFWVFFPSAREILHKAKAFNDGNSAMPISFDQILNSRRFNSVIYKEENVYGDRAIDEYMKDNSQNQLLESNRVKEKIRDFESDMWNY</sequence>
<keyword evidence="1" id="KW-0732">Signal</keyword>